<dbReference type="EMBL" id="CP049055">
    <property type="protein sequence ID" value="QII12942.1"/>
    <property type="molecule type" value="Genomic_DNA"/>
</dbReference>
<name>Q1Q6Q0_KUEST</name>
<dbReference type="AlphaFoldDB" id="Q1Q6Q0"/>
<reference evidence="3 4" key="3">
    <citation type="submission" date="2020-02" db="EMBL/GenBank/DDBJ databases">
        <title>Newly sequenced genome of strain CSTR1 showed variability in Candidatus Kuenenia stuttgartiensis genomes.</title>
        <authorList>
            <person name="Ding C."/>
            <person name="Adrian L."/>
        </authorList>
    </citation>
    <scope>NUCLEOTIDE SEQUENCE [LARGE SCALE GENOMIC DNA]</scope>
    <source>
        <strain evidence="3 4">CSTR1</strain>
    </source>
</reference>
<evidence type="ECO:0000313" key="3">
    <source>
        <dbReference type="EMBL" id="QII12942.1"/>
    </source>
</evidence>
<feature type="transmembrane region" description="Helical" evidence="1">
    <location>
        <begin position="44"/>
        <end position="67"/>
    </location>
</feature>
<gene>
    <name evidence="3" type="ORF">KsCSTR_35630</name>
    <name evidence="2" type="ORF">kuste2503</name>
</gene>
<keyword evidence="1" id="KW-1133">Transmembrane helix</keyword>
<reference evidence="2" key="1">
    <citation type="journal article" date="2006" name="Nature">
        <title>Deciphering the evolution and metabolism of an anammox bacterium from a community genome.</title>
        <authorList>
            <person name="Strous M."/>
            <person name="Pelletier E."/>
            <person name="Mangenot S."/>
            <person name="Rattei T."/>
            <person name="Lehner A."/>
            <person name="Taylor M.W."/>
            <person name="Horn M."/>
            <person name="Daims H."/>
            <person name="Bartol-Mavel D."/>
            <person name="Wincker P."/>
            <person name="Barbe V."/>
            <person name="Fonknechten N."/>
            <person name="Vallenet D."/>
            <person name="Segurens B."/>
            <person name="Schenowitz-Truong C."/>
            <person name="Medigue C."/>
            <person name="Collingro A."/>
            <person name="Snel B."/>
            <person name="Dutilh B.E."/>
            <person name="OpDenCamp H.J.M."/>
            <person name="vanDerDrift C."/>
            <person name="Cirpus I."/>
            <person name="vanDePas-Schoonen K.T."/>
            <person name="Harhangi H.R."/>
            <person name="vanNiftrik L."/>
            <person name="Schmid M."/>
            <person name="Keltjens J."/>
            <person name="vanDeVossenberg J."/>
            <person name="Kartal B."/>
            <person name="Meier H."/>
            <person name="Frishman D."/>
            <person name="Huynen M.A."/>
            <person name="Mewes H."/>
            <person name="Weissenbach J."/>
            <person name="Jetten M.S.M."/>
            <person name="Wagner M."/>
            <person name="LePaslier D."/>
        </authorList>
    </citation>
    <scope>NUCLEOTIDE SEQUENCE</scope>
</reference>
<accession>Q1Q6Q0</accession>
<evidence type="ECO:0000313" key="4">
    <source>
        <dbReference type="Proteomes" id="UP000501926"/>
    </source>
</evidence>
<keyword evidence="1" id="KW-0812">Transmembrane</keyword>
<dbReference type="Proteomes" id="UP000501926">
    <property type="component" value="Chromosome"/>
</dbReference>
<reference evidence="2" key="2">
    <citation type="submission" date="2006-01" db="EMBL/GenBank/DDBJ databases">
        <authorList>
            <person name="Genoscope"/>
        </authorList>
    </citation>
    <scope>NUCLEOTIDE SEQUENCE</scope>
</reference>
<dbReference type="EMBL" id="CT573071">
    <property type="protein sequence ID" value="CAJ73250.1"/>
    <property type="molecule type" value="Genomic_DNA"/>
</dbReference>
<protein>
    <submittedName>
        <fullName evidence="2">Uncharacterized protein</fullName>
    </submittedName>
</protein>
<proteinExistence type="predicted"/>
<evidence type="ECO:0000313" key="2">
    <source>
        <dbReference type="EMBL" id="CAJ73250.1"/>
    </source>
</evidence>
<keyword evidence="1" id="KW-0472">Membrane</keyword>
<sequence>MFFAGCSLSNECAIFRKLPLVQMLSILTHFKDVISLDNGKSHSVLLWIYMLKCVAFYVRSCGIYGDFLHYSLFIWKLWIILSYCSKGNIFLIYLK</sequence>
<feature type="transmembrane region" description="Helical" evidence="1">
    <location>
        <begin position="73"/>
        <end position="94"/>
    </location>
</feature>
<organism evidence="2">
    <name type="scientific">Kuenenia stuttgartiensis</name>
    <dbReference type="NCBI Taxonomy" id="174633"/>
    <lineage>
        <taxon>Bacteria</taxon>
        <taxon>Pseudomonadati</taxon>
        <taxon>Planctomycetota</taxon>
        <taxon>Candidatus Brocadiia</taxon>
        <taxon>Candidatus Brocadiales</taxon>
        <taxon>Candidatus Brocadiaceae</taxon>
        <taxon>Candidatus Kuenenia</taxon>
    </lineage>
</organism>
<evidence type="ECO:0000256" key="1">
    <source>
        <dbReference type="SAM" id="Phobius"/>
    </source>
</evidence>